<keyword evidence="2" id="KW-1185">Reference proteome</keyword>
<reference evidence="1" key="1">
    <citation type="journal article" date="2014" name="Int. J. Syst. Evol. Microbiol.">
        <title>Complete genome sequence of Corynebacterium casei LMG S-19264T (=DSM 44701T), isolated from a smear-ripened cheese.</title>
        <authorList>
            <consortium name="US DOE Joint Genome Institute (JGI-PGF)"/>
            <person name="Walter F."/>
            <person name="Albersmeier A."/>
            <person name="Kalinowski J."/>
            <person name="Ruckert C."/>
        </authorList>
    </citation>
    <scope>NUCLEOTIDE SEQUENCE</scope>
    <source>
        <strain evidence="1">CGMCC 1.15493</strain>
    </source>
</reference>
<comment type="caution">
    <text evidence="1">The sequence shown here is derived from an EMBL/GenBank/DDBJ whole genome shotgun (WGS) entry which is preliminary data.</text>
</comment>
<name>A0A917D7N2_9HYPH</name>
<dbReference type="EMBL" id="BMJJ01000001">
    <property type="protein sequence ID" value="GGD03721.1"/>
    <property type="molecule type" value="Genomic_DNA"/>
</dbReference>
<dbReference type="Proteomes" id="UP000613160">
    <property type="component" value="Unassembled WGS sequence"/>
</dbReference>
<reference evidence="1" key="2">
    <citation type="submission" date="2020-09" db="EMBL/GenBank/DDBJ databases">
        <authorList>
            <person name="Sun Q."/>
            <person name="Zhou Y."/>
        </authorList>
    </citation>
    <scope>NUCLEOTIDE SEQUENCE</scope>
    <source>
        <strain evidence="1">CGMCC 1.15493</strain>
    </source>
</reference>
<gene>
    <name evidence="1" type="ORF">GCM10011335_03160</name>
</gene>
<evidence type="ECO:0000313" key="2">
    <source>
        <dbReference type="Proteomes" id="UP000613160"/>
    </source>
</evidence>
<accession>A0A917D7N2</accession>
<dbReference type="AlphaFoldDB" id="A0A917D7N2"/>
<sequence length="143" mass="15671">MLGDGAWRRPKAWTIAPDGRVTVGKCRAAGVEISAGTMGSGVPGEQDGATVTPAWTAQTRPARLFPRERTGLDPLAPDLCLILASSRAWSTNRCSPRCKSRGLRVPRTMSRRGDADRVVADGGAYWKRRRMFWLDELVMASAW</sequence>
<evidence type="ECO:0000313" key="1">
    <source>
        <dbReference type="EMBL" id="GGD03721.1"/>
    </source>
</evidence>
<protein>
    <submittedName>
        <fullName evidence="1">Uncharacterized protein</fullName>
    </submittedName>
</protein>
<organism evidence="1 2">
    <name type="scientific">Aureimonas glaciei</name>
    <dbReference type="NCBI Taxonomy" id="1776957"/>
    <lineage>
        <taxon>Bacteria</taxon>
        <taxon>Pseudomonadati</taxon>
        <taxon>Pseudomonadota</taxon>
        <taxon>Alphaproteobacteria</taxon>
        <taxon>Hyphomicrobiales</taxon>
        <taxon>Aurantimonadaceae</taxon>
        <taxon>Aureimonas</taxon>
    </lineage>
</organism>
<proteinExistence type="predicted"/>